<dbReference type="Gene3D" id="3.30.700.20">
    <property type="entry name" value="Hypothetical protein ph0010, domain 1"/>
    <property type="match status" value="1"/>
</dbReference>
<dbReference type="PANTHER" id="PTHR11060">
    <property type="entry name" value="PROTEIN MEMO1"/>
    <property type="match status" value="1"/>
</dbReference>
<evidence type="ECO:0000313" key="3">
    <source>
        <dbReference type="EMBL" id="KIX11604.1"/>
    </source>
</evidence>
<dbReference type="PROSITE" id="PS51112">
    <property type="entry name" value="AMMECR1"/>
    <property type="match status" value="1"/>
</dbReference>
<accession>A0A0D2J052</accession>
<dbReference type="Pfam" id="PF01875">
    <property type="entry name" value="Memo"/>
    <property type="match status" value="1"/>
</dbReference>
<dbReference type="NCBIfam" id="TIGR04335">
    <property type="entry name" value="AmmeMemoSam_A"/>
    <property type="match status" value="1"/>
</dbReference>
<proteinExistence type="inferred from homology"/>
<dbReference type="InParanoid" id="A0A0D2J052"/>
<evidence type="ECO:0000313" key="4">
    <source>
        <dbReference type="Proteomes" id="UP000032233"/>
    </source>
</evidence>
<dbReference type="NCBIfam" id="TIGR04336">
    <property type="entry name" value="AmmeMemoSam_B"/>
    <property type="match status" value="1"/>
</dbReference>
<evidence type="ECO:0000259" key="2">
    <source>
        <dbReference type="PROSITE" id="PS51112"/>
    </source>
</evidence>
<organism evidence="3 4">
    <name type="scientific">Dethiosulfatarculus sandiegensis</name>
    <dbReference type="NCBI Taxonomy" id="1429043"/>
    <lineage>
        <taxon>Bacteria</taxon>
        <taxon>Pseudomonadati</taxon>
        <taxon>Thermodesulfobacteriota</taxon>
        <taxon>Desulfarculia</taxon>
        <taxon>Desulfarculales</taxon>
        <taxon>Desulfarculaceae</taxon>
        <taxon>Dethiosulfatarculus</taxon>
    </lineage>
</organism>
<dbReference type="OrthoDB" id="9782820at2"/>
<dbReference type="InterPro" id="IPR027485">
    <property type="entry name" value="AMMECR1_N"/>
</dbReference>
<dbReference type="PANTHER" id="PTHR11060:SF0">
    <property type="entry name" value="PROTEIN MEMO1"/>
    <property type="match status" value="1"/>
</dbReference>
<dbReference type="AlphaFoldDB" id="A0A0D2J052"/>
<dbReference type="Proteomes" id="UP000032233">
    <property type="component" value="Unassembled WGS sequence"/>
</dbReference>
<comment type="caution">
    <text evidence="3">The sequence shown here is derived from an EMBL/GenBank/DDBJ whole genome shotgun (WGS) entry which is preliminary data.</text>
</comment>
<dbReference type="SUPFAM" id="SSF143447">
    <property type="entry name" value="AMMECR1-like"/>
    <property type="match status" value="1"/>
</dbReference>
<keyword evidence="4" id="KW-1185">Reference proteome</keyword>
<dbReference type="Pfam" id="PF01871">
    <property type="entry name" value="AMMECR1"/>
    <property type="match status" value="1"/>
</dbReference>
<dbReference type="InterPro" id="IPR002733">
    <property type="entry name" value="AMMECR1_domain"/>
</dbReference>
<dbReference type="CDD" id="cd07361">
    <property type="entry name" value="MEMO_like"/>
    <property type="match status" value="1"/>
</dbReference>
<evidence type="ECO:0000256" key="1">
    <source>
        <dbReference type="ARBA" id="ARBA00006315"/>
    </source>
</evidence>
<dbReference type="RefSeq" id="WP_044352132.1">
    <property type="nucleotide sequence ID" value="NZ_AZAC01000056.1"/>
</dbReference>
<dbReference type="Gene3D" id="3.30.1490.150">
    <property type="entry name" value="Hypothetical protein ph0010, domain 2"/>
    <property type="match status" value="1"/>
</dbReference>
<feature type="domain" description="AMMECR1" evidence="2">
    <location>
        <begin position="311"/>
        <end position="483"/>
    </location>
</feature>
<dbReference type="InterPro" id="IPR023473">
    <property type="entry name" value="AMMECR1"/>
</dbReference>
<name>A0A0D2J052_9BACT</name>
<protein>
    <recommendedName>
        <fullName evidence="2">AMMECR1 domain-containing protein</fullName>
    </recommendedName>
</protein>
<dbReference type="EMBL" id="AZAC01000056">
    <property type="protein sequence ID" value="KIX11604.1"/>
    <property type="molecule type" value="Genomic_DNA"/>
</dbReference>
<dbReference type="Gene3D" id="3.40.830.10">
    <property type="entry name" value="LigB-like"/>
    <property type="match status" value="1"/>
</dbReference>
<dbReference type="InterPro" id="IPR002737">
    <property type="entry name" value="MEMO1_fam"/>
</dbReference>
<dbReference type="InterPro" id="IPR036071">
    <property type="entry name" value="AMMECR1_dom_sf"/>
</dbReference>
<comment type="similarity">
    <text evidence="1">Belongs to the MEMO1 family.</text>
</comment>
<dbReference type="SUPFAM" id="SSF53213">
    <property type="entry name" value="LigB-like"/>
    <property type="match status" value="1"/>
</dbReference>
<dbReference type="InterPro" id="IPR027623">
    <property type="entry name" value="AmmeMemoSam_A"/>
</dbReference>
<reference evidence="3 4" key="1">
    <citation type="submission" date="2013-11" db="EMBL/GenBank/DDBJ databases">
        <title>Metagenomic analysis of a methanogenic consortium involved in long chain n-alkane degradation.</title>
        <authorList>
            <person name="Davidova I.A."/>
            <person name="Callaghan A.V."/>
            <person name="Wawrik B."/>
            <person name="Pruitt S."/>
            <person name="Marks C."/>
            <person name="Duncan K.E."/>
            <person name="Suflita J.M."/>
        </authorList>
    </citation>
    <scope>NUCLEOTIDE SEQUENCE [LARGE SCALE GENOMIC DNA]</scope>
    <source>
        <strain evidence="3 4">SPR</strain>
    </source>
</reference>
<dbReference type="NCBIfam" id="TIGR00296">
    <property type="entry name" value="TIGR00296 family protein"/>
    <property type="match status" value="1"/>
</dbReference>
<gene>
    <name evidence="3" type="ORF">X474_25035</name>
</gene>
<sequence>MWSRLFLFILSGLTLSFNPVFAGEMTRPARLAGVWYPGAEAALEKSVSAQMSAPLPKLGSRQLLAIITPHAGHRYSGSLAGLAWSTAALARPTTIVLLGPSHRTYLKKPSIWPKGAYDSPLGPVQVDQGLSQTLSKALGADFNQTAHLKEHCLEVQIPFIKKALPQARLVPILTGPPNLETARKNGELIARAIRGKPVILAASTDLSHFHPEKTAQSMDNRLAQCVRELDPGKIFTLSAQGKTEACGIQALATVIFAAKQLGADQAEILAQSTSGQATGDHSRVVGYLAGALLAGPKQASAKEDLPILNASQQKYLLNLARLSLESAVKGTSMPRIKAPEPVLMEPRGVFVTLRKKDRLRGCIGRILSPPPLASGVVNMARAAAMSDPRFRPVQPEELPQISIEISVLTPFEPIKPDQVQVGKDGLMLSLDGRAGLLLPQVPGEMGWDKHEYLEGLCRKAGLPPGSYSHPRARLERFRALVFP</sequence>
<dbReference type="STRING" id="1429043.X474_25035"/>